<dbReference type="GO" id="GO:0051539">
    <property type="term" value="F:4 iron, 4 sulfur cluster binding"/>
    <property type="evidence" value="ECO:0007669"/>
    <property type="project" value="UniProtKB-KW"/>
</dbReference>
<dbReference type="RefSeq" id="WP_146648818.1">
    <property type="nucleotide sequence ID" value="NZ_CP012333.1"/>
</dbReference>
<evidence type="ECO:0000256" key="6">
    <source>
        <dbReference type="ARBA" id="ARBA00022801"/>
    </source>
</evidence>
<gene>
    <name evidence="11" type="ORF">AKJ09_04385</name>
</gene>
<dbReference type="NCBIfam" id="TIGR03914">
    <property type="entry name" value="UDG_fam_dom"/>
    <property type="match status" value="1"/>
</dbReference>
<dbReference type="SMART" id="SM00986">
    <property type="entry name" value="UDG"/>
    <property type="match status" value="1"/>
</dbReference>
<dbReference type="GO" id="GO:0046872">
    <property type="term" value="F:metal ion binding"/>
    <property type="evidence" value="ECO:0007669"/>
    <property type="project" value="UniProtKB-KW"/>
</dbReference>
<evidence type="ECO:0000256" key="2">
    <source>
        <dbReference type="ARBA" id="ARBA00019403"/>
    </source>
</evidence>
<dbReference type="GO" id="GO:0006281">
    <property type="term" value="P:DNA repair"/>
    <property type="evidence" value="ECO:0007669"/>
    <property type="project" value="UniProtKB-KW"/>
</dbReference>
<dbReference type="STRING" id="1391654.AKJ09_04385"/>
<accession>A0A0K1PWH6</accession>
<evidence type="ECO:0000256" key="3">
    <source>
        <dbReference type="ARBA" id="ARBA00022485"/>
    </source>
</evidence>
<name>A0A0K1PWH6_9BACT</name>
<dbReference type="AlphaFoldDB" id="A0A0K1PWH6"/>
<organism evidence="11 12">
    <name type="scientific">Labilithrix luteola</name>
    <dbReference type="NCBI Taxonomy" id="1391654"/>
    <lineage>
        <taxon>Bacteria</taxon>
        <taxon>Pseudomonadati</taxon>
        <taxon>Myxococcota</taxon>
        <taxon>Polyangia</taxon>
        <taxon>Polyangiales</taxon>
        <taxon>Labilitrichaceae</taxon>
        <taxon>Labilithrix</taxon>
    </lineage>
</organism>
<evidence type="ECO:0000259" key="10">
    <source>
        <dbReference type="SMART" id="SM00986"/>
    </source>
</evidence>
<keyword evidence="8" id="KW-0411">Iron-sulfur</keyword>
<dbReference type="Gene3D" id="3.40.470.10">
    <property type="entry name" value="Uracil-DNA glycosylase-like domain"/>
    <property type="match status" value="1"/>
</dbReference>
<dbReference type="InterPro" id="IPR036895">
    <property type="entry name" value="Uracil-DNA_glycosylase-like_sf"/>
</dbReference>
<dbReference type="PANTHER" id="PTHR33693">
    <property type="entry name" value="TYPE-5 URACIL-DNA GLYCOSYLASE"/>
    <property type="match status" value="1"/>
</dbReference>
<dbReference type="EMBL" id="CP012333">
    <property type="protein sequence ID" value="AKU97721.1"/>
    <property type="molecule type" value="Genomic_DNA"/>
</dbReference>
<dbReference type="NCBIfam" id="TIGR00758">
    <property type="entry name" value="UDG_fam4"/>
    <property type="match status" value="1"/>
</dbReference>
<dbReference type="InterPro" id="IPR005273">
    <property type="entry name" value="Ura-DNA_glyco_family4"/>
</dbReference>
<evidence type="ECO:0000256" key="1">
    <source>
        <dbReference type="ARBA" id="ARBA00006521"/>
    </source>
</evidence>
<protein>
    <recommendedName>
        <fullName evidence="2">Type-4 uracil-DNA glycosylase</fullName>
    </recommendedName>
</protein>
<dbReference type="Proteomes" id="UP000064967">
    <property type="component" value="Chromosome"/>
</dbReference>
<sequence>MPPRKGSSPSLALVPEDASYEQVALAARDCRACGLYARATQTVFGEGAVPSPLMLVGEQPGDKEDLQGHPFVGPAGRILDEALERADIPREQVYVTNAVKHFKWEPRGKRRMHAKPNMAEVHACHGWLEAEIALVQPAVLVCLGATAAAAIFGSGYKLMENRGHVTTDSPWAQRVIATYHPSALLRMMPDEDAYTQAMAFLVSDLELAASFVSFRTERRRERRPSESLLGRRASHRAG</sequence>
<dbReference type="InterPro" id="IPR005122">
    <property type="entry name" value="Uracil-DNA_glycosylase-like"/>
</dbReference>
<evidence type="ECO:0000256" key="9">
    <source>
        <dbReference type="ARBA" id="ARBA00023204"/>
    </source>
</evidence>
<evidence type="ECO:0000256" key="4">
    <source>
        <dbReference type="ARBA" id="ARBA00022723"/>
    </source>
</evidence>
<keyword evidence="3" id="KW-0004">4Fe-4S</keyword>
<dbReference type="PANTHER" id="PTHR33693:SF9">
    <property type="entry name" value="TYPE-4 URACIL-DNA GLYCOSYLASE"/>
    <property type="match status" value="1"/>
</dbReference>
<evidence type="ECO:0000256" key="5">
    <source>
        <dbReference type="ARBA" id="ARBA00022763"/>
    </source>
</evidence>
<evidence type="ECO:0000313" key="11">
    <source>
        <dbReference type="EMBL" id="AKU97721.1"/>
    </source>
</evidence>
<dbReference type="OrthoDB" id="5290748at2"/>
<reference evidence="11 12" key="1">
    <citation type="submission" date="2015-08" db="EMBL/GenBank/DDBJ databases">
        <authorList>
            <person name="Babu N.S."/>
            <person name="Beckwith C.J."/>
            <person name="Beseler K.G."/>
            <person name="Brison A."/>
            <person name="Carone J.V."/>
            <person name="Caskin T.P."/>
            <person name="Diamond M."/>
            <person name="Durham M.E."/>
            <person name="Foxe J.M."/>
            <person name="Go M."/>
            <person name="Henderson B.A."/>
            <person name="Jones I.B."/>
            <person name="McGettigan J.A."/>
            <person name="Micheletti S.J."/>
            <person name="Nasrallah M.E."/>
            <person name="Ortiz D."/>
            <person name="Piller C.R."/>
            <person name="Privatt S.R."/>
            <person name="Schneider S.L."/>
            <person name="Sharp S."/>
            <person name="Smith T.C."/>
            <person name="Stanton J.D."/>
            <person name="Ullery H.E."/>
            <person name="Wilson R.J."/>
            <person name="Serrano M.G."/>
            <person name="Buck G."/>
            <person name="Lee V."/>
            <person name="Wang Y."/>
            <person name="Carvalho R."/>
            <person name="Voegtly L."/>
            <person name="Shi R."/>
            <person name="Duckworth R."/>
            <person name="Johnson A."/>
            <person name="Loviza R."/>
            <person name="Walstead R."/>
            <person name="Shah Z."/>
            <person name="Kiflezghi M."/>
            <person name="Wade K."/>
            <person name="Ball S.L."/>
            <person name="Bradley K.W."/>
            <person name="Asai D.J."/>
            <person name="Bowman C.A."/>
            <person name="Russell D.A."/>
            <person name="Pope W.H."/>
            <person name="Jacobs-Sera D."/>
            <person name="Hendrix R.W."/>
            <person name="Hatfull G.F."/>
        </authorList>
    </citation>
    <scope>NUCLEOTIDE SEQUENCE [LARGE SCALE GENOMIC DNA]</scope>
    <source>
        <strain evidence="11 12">DSM 27648</strain>
    </source>
</reference>
<evidence type="ECO:0000313" key="12">
    <source>
        <dbReference type="Proteomes" id="UP000064967"/>
    </source>
</evidence>
<keyword evidence="6" id="KW-0378">Hydrolase</keyword>
<dbReference type="GO" id="GO:0097506">
    <property type="term" value="F:deaminated base DNA N-glycosylase activity"/>
    <property type="evidence" value="ECO:0007669"/>
    <property type="project" value="UniProtKB-ARBA"/>
</dbReference>
<dbReference type="InterPro" id="IPR051536">
    <property type="entry name" value="UDG_Type-4/5"/>
</dbReference>
<keyword evidence="9" id="KW-0234">DNA repair</keyword>
<dbReference type="SMART" id="SM00987">
    <property type="entry name" value="UreE_C"/>
    <property type="match status" value="1"/>
</dbReference>
<keyword evidence="7" id="KW-0408">Iron</keyword>
<keyword evidence="5" id="KW-0227">DNA damage</keyword>
<dbReference type="KEGG" id="llu:AKJ09_04385"/>
<feature type="domain" description="Uracil-DNA glycosylase-like" evidence="10">
    <location>
        <begin position="44"/>
        <end position="201"/>
    </location>
</feature>
<evidence type="ECO:0000256" key="8">
    <source>
        <dbReference type="ARBA" id="ARBA00023014"/>
    </source>
</evidence>
<dbReference type="PATRIC" id="fig|1391654.3.peg.4441"/>
<comment type="similarity">
    <text evidence="1">Belongs to the uracil-DNA glycosylase (UDG) superfamily. Type 4 (UDGa) family.</text>
</comment>
<keyword evidence="4" id="KW-0479">Metal-binding</keyword>
<evidence type="ECO:0000256" key="7">
    <source>
        <dbReference type="ARBA" id="ARBA00023004"/>
    </source>
</evidence>
<dbReference type="CDD" id="cd10030">
    <property type="entry name" value="UDG-F4_TTUDGA_SPO1dp_like"/>
    <property type="match status" value="1"/>
</dbReference>
<dbReference type="SUPFAM" id="SSF52141">
    <property type="entry name" value="Uracil-DNA glycosylase-like"/>
    <property type="match status" value="1"/>
</dbReference>
<dbReference type="Pfam" id="PF03167">
    <property type="entry name" value="UDG"/>
    <property type="match status" value="1"/>
</dbReference>
<proteinExistence type="inferred from homology"/>
<keyword evidence="12" id="KW-1185">Reference proteome</keyword>